<dbReference type="RefSeq" id="WP_127724343.1">
    <property type="nucleotide sequence ID" value="NZ_RLIH01000005.1"/>
</dbReference>
<evidence type="ECO:0000313" key="3">
    <source>
        <dbReference type="Proteomes" id="UP000288812"/>
    </source>
</evidence>
<evidence type="ECO:0000313" key="2">
    <source>
        <dbReference type="EMBL" id="RVU54961.1"/>
    </source>
</evidence>
<protein>
    <submittedName>
        <fullName evidence="2">Uncharacterized protein</fullName>
    </submittedName>
</protein>
<gene>
    <name evidence="2" type="ORF">EF514_05085</name>
</gene>
<dbReference type="EMBL" id="RLIH01000005">
    <property type="protein sequence ID" value="RVU54961.1"/>
    <property type="molecule type" value="Genomic_DNA"/>
</dbReference>
<name>A0A437S7Q7_9FIRM</name>
<comment type="caution">
    <text evidence="2">The sequence shown here is derived from an EMBL/GenBank/DDBJ whole genome shotgun (WGS) entry which is preliminary data.</text>
</comment>
<evidence type="ECO:0000256" key="1">
    <source>
        <dbReference type="SAM" id="Phobius"/>
    </source>
</evidence>
<feature type="transmembrane region" description="Helical" evidence="1">
    <location>
        <begin position="6"/>
        <end position="27"/>
    </location>
</feature>
<keyword evidence="1" id="KW-0472">Membrane</keyword>
<dbReference type="Proteomes" id="UP000288812">
    <property type="component" value="Unassembled WGS sequence"/>
</dbReference>
<sequence>MKAKGYIYIIFLIITSIIMISISYIFSSLENEIDIYRNEANLIQSELYAESVINIILSDREKLYDFCKKIYNKNNVIVTLNENLYNLEEISDLDLSLKLDDSYEEDGFLLQCNLDYKGVKSSCYGKGTIVNSIYSRGANVLNSETINKTEMEKLEDELENLKSYYNNTINVIELDFETYYMEKQDDKLYIYSESFDGNGEIIKNIVYESLIVNTIFINQEEGNIVIEDEMELNGVFNFDKVFLHENLSVNGAVIINGDVEYIDVKKLLKVSGILINLKGINENNIETFYNFDILKKHSNYIPGFFDIKVRAIQKSKVKI</sequence>
<dbReference type="AlphaFoldDB" id="A0A437S7Q7"/>
<proteinExistence type="predicted"/>
<accession>A0A437S7Q7</accession>
<reference evidence="2 3" key="1">
    <citation type="submission" date="2018-11" db="EMBL/GenBank/DDBJ databases">
        <title>Genome sequencing and assembly of Anaerosphaera sp. nov., GS7-6-2.</title>
        <authorList>
            <person name="Rettenmaier R."/>
            <person name="Liebl W."/>
            <person name="Zverlov V."/>
        </authorList>
    </citation>
    <scope>NUCLEOTIDE SEQUENCE [LARGE SCALE GENOMIC DNA]</scope>
    <source>
        <strain evidence="2 3">GS7-6-2</strain>
    </source>
</reference>
<keyword evidence="3" id="KW-1185">Reference proteome</keyword>
<keyword evidence="1" id="KW-1133">Transmembrane helix</keyword>
<keyword evidence="1" id="KW-0812">Transmembrane</keyword>
<dbReference type="OrthoDB" id="1698848at2"/>
<organism evidence="2 3">
    <name type="scientific">Anaerosphaera multitolerans</name>
    <dbReference type="NCBI Taxonomy" id="2487351"/>
    <lineage>
        <taxon>Bacteria</taxon>
        <taxon>Bacillati</taxon>
        <taxon>Bacillota</taxon>
        <taxon>Tissierellia</taxon>
        <taxon>Tissierellales</taxon>
        <taxon>Peptoniphilaceae</taxon>
        <taxon>Anaerosphaera</taxon>
    </lineage>
</organism>